<gene>
    <name evidence="3" type="ORF">C7B64_18955</name>
</gene>
<dbReference type="PANTHER" id="PTHR34136:SF1">
    <property type="entry name" value="UDP-N-ACETYL-D-MANNOSAMINURONIC ACID TRANSFERASE"/>
    <property type="match status" value="1"/>
</dbReference>
<dbReference type="InterPro" id="IPR004629">
    <property type="entry name" value="WecG_TagA_CpsF"/>
</dbReference>
<evidence type="ECO:0000256" key="2">
    <source>
        <dbReference type="ARBA" id="ARBA00022679"/>
    </source>
</evidence>
<dbReference type="Pfam" id="PF03808">
    <property type="entry name" value="Glyco_tran_WecG"/>
    <property type="match status" value="1"/>
</dbReference>
<name>A0A2T1BZG2_9CYAN</name>
<keyword evidence="2 3" id="KW-0808">Transferase</keyword>
<dbReference type="CDD" id="cd06533">
    <property type="entry name" value="Glyco_transf_WecG_TagA"/>
    <property type="match status" value="1"/>
</dbReference>
<protein>
    <submittedName>
        <fullName evidence="3">Glycosyltransferase</fullName>
    </submittedName>
</protein>
<keyword evidence="1" id="KW-0328">Glycosyltransferase</keyword>
<dbReference type="Proteomes" id="UP000238762">
    <property type="component" value="Unassembled WGS sequence"/>
</dbReference>
<accession>A0A2T1BZG2</accession>
<reference evidence="3 4" key="1">
    <citation type="submission" date="2018-02" db="EMBL/GenBank/DDBJ databases">
        <authorList>
            <person name="Cohen D.B."/>
            <person name="Kent A.D."/>
        </authorList>
    </citation>
    <scope>NUCLEOTIDE SEQUENCE [LARGE SCALE GENOMIC DNA]</scope>
    <source>
        <strain evidence="3 4">CCAP 1448/3</strain>
    </source>
</reference>
<reference evidence="3 4" key="2">
    <citation type="submission" date="2018-03" db="EMBL/GenBank/DDBJ databases">
        <title>The ancient ancestry and fast evolution of plastids.</title>
        <authorList>
            <person name="Moore K.R."/>
            <person name="Magnabosco C."/>
            <person name="Momper L."/>
            <person name="Gold D.A."/>
            <person name="Bosak T."/>
            <person name="Fournier G.P."/>
        </authorList>
    </citation>
    <scope>NUCLEOTIDE SEQUENCE [LARGE SCALE GENOMIC DNA]</scope>
    <source>
        <strain evidence="3 4">CCAP 1448/3</strain>
    </source>
</reference>
<proteinExistence type="predicted"/>
<comment type="caution">
    <text evidence="3">The sequence shown here is derived from an EMBL/GenBank/DDBJ whole genome shotgun (WGS) entry which is preliminary data.</text>
</comment>
<dbReference type="GO" id="GO:0016758">
    <property type="term" value="F:hexosyltransferase activity"/>
    <property type="evidence" value="ECO:0007669"/>
    <property type="project" value="TreeGrafter"/>
</dbReference>
<evidence type="ECO:0000313" key="4">
    <source>
        <dbReference type="Proteomes" id="UP000238762"/>
    </source>
</evidence>
<evidence type="ECO:0000313" key="3">
    <source>
        <dbReference type="EMBL" id="PSB01307.1"/>
    </source>
</evidence>
<evidence type="ECO:0000256" key="1">
    <source>
        <dbReference type="ARBA" id="ARBA00022676"/>
    </source>
</evidence>
<dbReference type="EMBL" id="PVWJ01000115">
    <property type="protein sequence ID" value="PSB01307.1"/>
    <property type="molecule type" value="Genomic_DNA"/>
</dbReference>
<organism evidence="3 4">
    <name type="scientific">Merismopedia glauca CCAP 1448/3</name>
    <dbReference type="NCBI Taxonomy" id="1296344"/>
    <lineage>
        <taxon>Bacteria</taxon>
        <taxon>Bacillati</taxon>
        <taxon>Cyanobacteriota</taxon>
        <taxon>Cyanophyceae</taxon>
        <taxon>Synechococcales</taxon>
        <taxon>Merismopediaceae</taxon>
        <taxon>Merismopedia</taxon>
    </lineage>
</organism>
<keyword evidence="4" id="KW-1185">Reference proteome</keyword>
<dbReference type="AlphaFoldDB" id="A0A2T1BZG2"/>
<dbReference type="RefSeq" id="WP_106290286.1">
    <property type="nucleotide sequence ID" value="NZ_CAWNTC010000147.1"/>
</dbReference>
<dbReference type="PANTHER" id="PTHR34136">
    <property type="match status" value="1"/>
</dbReference>
<dbReference type="NCBIfam" id="TIGR00696">
    <property type="entry name" value="wecG_tagA_cpsF"/>
    <property type="match status" value="1"/>
</dbReference>
<sequence>MSNILTNLPTKKLVPTKKVLNVPIAALSLAEQMQVILDWASSSKSKMVCVANVHMLMEAHWKPQFARVLADADLRTPDGMPLVWMMQLLGVVRQERVAGMDVFQALCQKAQRKDISVFFVGSEPQILERIRDRVHREFPNLHIAGMAPLPFKPLPITVDQDLVQTINNSGAKLVFVSLGCPKQEYWMHEHRGKIKAVMIGLGGVFPIYAGLQTRAPSWMRWAGLEWVYRLFQEPKRLWWRYFKTIPPFLWLASQQLIGFPK</sequence>
<dbReference type="OrthoDB" id="9771846at2"/>